<protein>
    <submittedName>
        <fullName evidence="2">Uncharacterized protein</fullName>
    </submittedName>
</protein>
<evidence type="ECO:0000256" key="1">
    <source>
        <dbReference type="SAM" id="MobiDB-lite"/>
    </source>
</evidence>
<accession>A0A9N7V0I5</accession>
<evidence type="ECO:0000313" key="3">
    <source>
        <dbReference type="Proteomes" id="UP001153269"/>
    </source>
</evidence>
<name>A0A9N7V0I5_PLEPL</name>
<organism evidence="2 3">
    <name type="scientific">Pleuronectes platessa</name>
    <name type="common">European plaice</name>
    <dbReference type="NCBI Taxonomy" id="8262"/>
    <lineage>
        <taxon>Eukaryota</taxon>
        <taxon>Metazoa</taxon>
        <taxon>Chordata</taxon>
        <taxon>Craniata</taxon>
        <taxon>Vertebrata</taxon>
        <taxon>Euteleostomi</taxon>
        <taxon>Actinopterygii</taxon>
        <taxon>Neopterygii</taxon>
        <taxon>Teleostei</taxon>
        <taxon>Neoteleostei</taxon>
        <taxon>Acanthomorphata</taxon>
        <taxon>Carangaria</taxon>
        <taxon>Pleuronectiformes</taxon>
        <taxon>Pleuronectoidei</taxon>
        <taxon>Pleuronectidae</taxon>
        <taxon>Pleuronectes</taxon>
    </lineage>
</organism>
<gene>
    <name evidence="2" type="ORF">PLEPLA_LOCUS28257</name>
</gene>
<proteinExistence type="predicted"/>
<dbReference type="AlphaFoldDB" id="A0A9N7V0I5"/>
<feature type="region of interest" description="Disordered" evidence="1">
    <location>
        <begin position="212"/>
        <end position="250"/>
    </location>
</feature>
<evidence type="ECO:0000313" key="2">
    <source>
        <dbReference type="EMBL" id="CAB1440491.1"/>
    </source>
</evidence>
<comment type="caution">
    <text evidence="2">The sequence shown here is derived from an EMBL/GenBank/DDBJ whole genome shotgun (WGS) entry which is preliminary data.</text>
</comment>
<reference evidence="2" key="1">
    <citation type="submission" date="2020-03" db="EMBL/GenBank/DDBJ databases">
        <authorList>
            <person name="Weist P."/>
        </authorList>
    </citation>
    <scope>NUCLEOTIDE SEQUENCE</scope>
</reference>
<keyword evidence="3" id="KW-1185">Reference proteome</keyword>
<dbReference type="EMBL" id="CADEAL010002458">
    <property type="protein sequence ID" value="CAB1440491.1"/>
    <property type="molecule type" value="Genomic_DNA"/>
</dbReference>
<sequence length="250" mass="25777">MNLKSVVYTSDFQPVCRERSSGAAAGGAGALLSTPPETRRAARLYVFFGGGGPLLAVPHGVSGGGAFFLLDRGAVSVAGAEGDRVRRSAAAQLRCPLGEPSVRAGGGGIAKAHDGWVGCPTPSGPSGSGLVFVGICVHHLGRKRLGLQQPLSNPSANHQAPLLLRSCGPVKSRSGLVSAFRVVRASLGTIRVQHQIAAASQERPSCLLVNNRLKEQEEPDGAPVPQRSEDMRPSVQGVLPQGAGSERTVS</sequence>
<dbReference type="Proteomes" id="UP001153269">
    <property type="component" value="Unassembled WGS sequence"/>
</dbReference>